<evidence type="ECO:0000256" key="4">
    <source>
        <dbReference type="ARBA" id="ARBA00023315"/>
    </source>
</evidence>
<dbReference type="OrthoDB" id="619536at2759"/>
<keyword evidence="8" id="KW-1133">Transmembrane helix</keyword>
<dbReference type="InterPro" id="IPR023213">
    <property type="entry name" value="CAT-like_dom_sf"/>
</dbReference>
<organism evidence="11 12">
    <name type="scientific">Thamnocephalis sphaerospora</name>
    <dbReference type="NCBI Taxonomy" id="78915"/>
    <lineage>
        <taxon>Eukaryota</taxon>
        <taxon>Fungi</taxon>
        <taxon>Fungi incertae sedis</taxon>
        <taxon>Zoopagomycota</taxon>
        <taxon>Zoopagomycotina</taxon>
        <taxon>Zoopagomycetes</taxon>
        <taxon>Zoopagales</taxon>
        <taxon>Sigmoideomycetaceae</taxon>
        <taxon>Thamnocephalis</taxon>
    </lineage>
</organism>
<comment type="similarity">
    <text evidence="5">In the N-terminal section; belongs to the long-chain O-acyltransferase family.</text>
</comment>
<dbReference type="GO" id="GO:0019432">
    <property type="term" value="P:triglyceride biosynthetic process"/>
    <property type="evidence" value="ECO:0007669"/>
    <property type="project" value="UniProtKB-UniPathway"/>
</dbReference>
<evidence type="ECO:0000256" key="7">
    <source>
        <dbReference type="ARBA" id="ARBA00048109"/>
    </source>
</evidence>
<dbReference type="InterPro" id="IPR004255">
    <property type="entry name" value="O-acyltransferase_WSD1_N"/>
</dbReference>
<evidence type="ECO:0000256" key="8">
    <source>
        <dbReference type="SAM" id="Phobius"/>
    </source>
</evidence>
<proteinExistence type="inferred from homology"/>
<gene>
    <name evidence="11" type="ORF">THASP1DRAFT_29439</name>
</gene>
<evidence type="ECO:0000256" key="3">
    <source>
        <dbReference type="ARBA" id="ARBA00022679"/>
    </source>
</evidence>
<dbReference type="InterPro" id="IPR009721">
    <property type="entry name" value="O-acyltransferase_WSD1_C"/>
</dbReference>
<keyword evidence="8" id="KW-0472">Membrane</keyword>
<dbReference type="SUPFAM" id="SSF52777">
    <property type="entry name" value="CoA-dependent acyltransferases"/>
    <property type="match status" value="1"/>
</dbReference>
<dbReference type="GO" id="GO:0004144">
    <property type="term" value="F:diacylglycerol O-acyltransferase activity"/>
    <property type="evidence" value="ECO:0007669"/>
    <property type="project" value="UniProtKB-EC"/>
</dbReference>
<dbReference type="STRING" id="78915.A0A4P9XS30"/>
<name>A0A4P9XS30_9FUNG</name>
<protein>
    <submittedName>
        <fullName evidence="11">Uncharacterized protein</fullName>
    </submittedName>
</protein>
<comment type="pathway">
    <text evidence="2">Lipid metabolism.</text>
</comment>
<evidence type="ECO:0000313" key="11">
    <source>
        <dbReference type="EMBL" id="RKP08772.1"/>
    </source>
</evidence>
<evidence type="ECO:0000256" key="6">
    <source>
        <dbReference type="ARBA" id="ARBA00047604"/>
    </source>
</evidence>
<keyword evidence="8" id="KW-0812">Transmembrane</keyword>
<dbReference type="PANTHER" id="PTHR31650">
    <property type="entry name" value="O-ACYLTRANSFERASE (WSD1-LIKE) FAMILY PROTEIN"/>
    <property type="match status" value="1"/>
</dbReference>
<dbReference type="Proteomes" id="UP000271241">
    <property type="component" value="Unassembled WGS sequence"/>
</dbReference>
<feature type="domain" description="O-acyltransferase WSD1 C-terminal" evidence="10">
    <location>
        <begin position="424"/>
        <end position="535"/>
    </location>
</feature>
<accession>A0A4P9XS30</accession>
<comment type="catalytic activity">
    <reaction evidence="7">
        <text>an acyl-CoA + a 1,2-diacyl-sn-glycerol = a triacyl-sn-glycerol + CoA</text>
        <dbReference type="Rhea" id="RHEA:10868"/>
        <dbReference type="ChEBI" id="CHEBI:17815"/>
        <dbReference type="ChEBI" id="CHEBI:57287"/>
        <dbReference type="ChEBI" id="CHEBI:58342"/>
        <dbReference type="ChEBI" id="CHEBI:64615"/>
        <dbReference type="EC" id="2.3.1.20"/>
    </reaction>
</comment>
<dbReference type="AlphaFoldDB" id="A0A4P9XS30"/>
<evidence type="ECO:0000313" key="12">
    <source>
        <dbReference type="Proteomes" id="UP000271241"/>
    </source>
</evidence>
<dbReference type="GO" id="GO:0047196">
    <property type="term" value="F:long-chain-alcohol O-fatty-acyltransferase activity"/>
    <property type="evidence" value="ECO:0007669"/>
    <property type="project" value="UniProtKB-EC"/>
</dbReference>
<keyword evidence="3" id="KW-0808">Transferase</keyword>
<sequence>MLAARDTNGATDATEVTLNKCLSGVDNATFMFDSAGITCVVSMLIWLEGDVKSETAVERLELLCKQQPKFRARCVRGSFFRLGHWVDMSMPPSDEENTGTGPTPDAPHRKPWNEWHCSDHLETVNMFADAVDDEDECVDAEYERAAVEKLFSEFVSRPFDSHVPMWRVQMIRGLSGPRTALGVMMHHCMADGIGLTIALISLLSPNNNTVEAYAQQKNSAPPLLTYSKRSANASTLPPSADTPVSNGNTFTGSLATRLSTLTHAAKTHVTVTASILSRMLLGLLTLVSVFARLTFFKPQTLYPKRSQTVQRRIAWSEPMDMQDMQTIRAAYPNITLNDVMVACLERAYRAHLDSLALERAGKDAAAAESAVESEQSGSAAAPSAYRDRLGILIPKSMRHSGDMRFENVVGIEFLLLDSKPGQQSTKNIIERTHTRMLKVKRSLFGWTMFVMQRTLFAYVPGLLFKRLFRYYIGKAQSVLSNVAGSRKALYFGSEDTEQHRVLSWMLYPPMLTEDHMAFGVYSYNGQVHFTAMGDAPNESPNRIRAFTNNFTAAYKIMLTDAQEKLATKQQQDEMPTELLLP</sequence>
<evidence type="ECO:0000256" key="2">
    <source>
        <dbReference type="ARBA" id="ARBA00005189"/>
    </source>
</evidence>
<feature type="domain" description="O-acyltransferase WSD1-like N-terminal" evidence="9">
    <location>
        <begin position="147"/>
        <end position="339"/>
    </location>
</feature>
<dbReference type="Gene3D" id="3.30.559.10">
    <property type="entry name" value="Chloramphenicol acetyltransferase-like domain"/>
    <property type="match status" value="1"/>
</dbReference>
<dbReference type="UniPathway" id="UPA00282"/>
<dbReference type="InterPro" id="IPR045034">
    <property type="entry name" value="O-acyltransferase_WSD1-like"/>
</dbReference>
<dbReference type="PANTHER" id="PTHR31650:SF1">
    <property type="entry name" value="WAX ESTER SYNTHASE_DIACYLGLYCEROL ACYLTRANSFERASE 4-RELATED"/>
    <property type="match status" value="1"/>
</dbReference>
<evidence type="ECO:0000259" key="10">
    <source>
        <dbReference type="Pfam" id="PF06974"/>
    </source>
</evidence>
<comment type="catalytic activity">
    <reaction evidence="6">
        <text>a long chain fatty alcohol + a fatty acyl-CoA = a long-chain alcohol wax ester + CoA</text>
        <dbReference type="Rhea" id="RHEA:38443"/>
        <dbReference type="ChEBI" id="CHEBI:17135"/>
        <dbReference type="ChEBI" id="CHEBI:57287"/>
        <dbReference type="ChEBI" id="CHEBI:77636"/>
        <dbReference type="ChEBI" id="CHEBI:235323"/>
        <dbReference type="EC" id="2.3.1.75"/>
    </reaction>
</comment>
<dbReference type="Pfam" id="PF03007">
    <property type="entry name" value="WS_DGAT_cat"/>
    <property type="match status" value="1"/>
</dbReference>
<keyword evidence="4" id="KW-0012">Acyltransferase</keyword>
<evidence type="ECO:0000259" key="9">
    <source>
        <dbReference type="Pfam" id="PF03007"/>
    </source>
</evidence>
<evidence type="ECO:0000256" key="5">
    <source>
        <dbReference type="ARBA" id="ARBA00024360"/>
    </source>
</evidence>
<dbReference type="EMBL" id="KZ992571">
    <property type="protein sequence ID" value="RKP08772.1"/>
    <property type="molecule type" value="Genomic_DNA"/>
</dbReference>
<dbReference type="Pfam" id="PF06974">
    <property type="entry name" value="WS_DGAT_C"/>
    <property type="match status" value="1"/>
</dbReference>
<keyword evidence="12" id="KW-1185">Reference proteome</keyword>
<feature type="transmembrane region" description="Helical" evidence="8">
    <location>
        <begin position="275"/>
        <end position="295"/>
    </location>
</feature>
<evidence type="ECO:0000256" key="1">
    <source>
        <dbReference type="ARBA" id="ARBA00004771"/>
    </source>
</evidence>
<feature type="transmembrane region" description="Helical" evidence="8">
    <location>
        <begin position="443"/>
        <end position="464"/>
    </location>
</feature>
<reference evidence="12" key="1">
    <citation type="journal article" date="2018" name="Nat. Microbiol.">
        <title>Leveraging single-cell genomics to expand the fungal tree of life.</title>
        <authorList>
            <person name="Ahrendt S.R."/>
            <person name="Quandt C.A."/>
            <person name="Ciobanu D."/>
            <person name="Clum A."/>
            <person name="Salamov A."/>
            <person name="Andreopoulos B."/>
            <person name="Cheng J.F."/>
            <person name="Woyke T."/>
            <person name="Pelin A."/>
            <person name="Henrissat B."/>
            <person name="Reynolds N.K."/>
            <person name="Benny G.L."/>
            <person name="Smith M.E."/>
            <person name="James T.Y."/>
            <person name="Grigoriev I.V."/>
        </authorList>
    </citation>
    <scope>NUCLEOTIDE SEQUENCE [LARGE SCALE GENOMIC DNA]</scope>
    <source>
        <strain evidence="12">RSA 1356</strain>
    </source>
</reference>
<comment type="pathway">
    <text evidence="1">Glycerolipid metabolism; triacylglycerol biosynthesis.</text>
</comment>
<dbReference type="GO" id="GO:0005886">
    <property type="term" value="C:plasma membrane"/>
    <property type="evidence" value="ECO:0007669"/>
    <property type="project" value="TreeGrafter"/>
</dbReference>